<evidence type="ECO:0000313" key="3">
    <source>
        <dbReference type="Proteomes" id="UP000251002"/>
    </source>
</evidence>
<accession>A0A365L7C9</accession>
<dbReference type="InterPro" id="IPR036866">
    <property type="entry name" value="RibonucZ/Hydroxyglut_hydro"/>
</dbReference>
<proteinExistence type="predicted"/>
<feature type="domain" description="Metallo-beta-lactamase" evidence="1">
    <location>
        <begin position="20"/>
        <end position="219"/>
    </location>
</feature>
<dbReference type="Pfam" id="PF00753">
    <property type="entry name" value="Lactamase_B"/>
    <property type="match status" value="1"/>
</dbReference>
<organism evidence="2 3">
    <name type="scientific">Planococcus halotolerans</name>
    <dbReference type="NCBI Taxonomy" id="2233542"/>
    <lineage>
        <taxon>Bacteria</taxon>
        <taxon>Bacillati</taxon>
        <taxon>Bacillota</taxon>
        <taxon>Bacilli</taxon>
        <taxon>Bacillales</taxon>
        <taxon>Caryophanaceae</taxon>
        <taxon>Planococcus</taxon>
    </lineage>
</organism>
<dbReference type="EMBL" id="QLZR01000001">
    <property type="protein sequence ID" value="RAZ81299.1"/>
    <property type="molecule type" value="Genomic_DNA"/>
</dbReference>
<dbReference type="PANTHER" id="PTHR42951:SF4">
    <property type="entry name" value="ACYL-COENZYME A THIOESTERASE MBLAC2"/>
    <property type="match status" value="1"/>
</dbReference>
<evidence type="ECO:0000259" key="1">
    <source>
        <dbReference type="SMART" id="SM00849"/>
    </source>
</evidence>
<dbReference type="AlphaFoldDB" id="A0A365L7C9"/>
<name>A0A365L7C9_9BACL</name>
<dbReference type="InterPro" id="IPR001279">
    <property type="entry name" value="Metallo-B-lactamas"/>
</dbReference>
<dbReference type="SMART" id="SM00849">
    <property type="entry name" value="Lactamase_B"/>
    <property type="match status" value="1"/>
</dbReference>
<dbReference type="GO" id="GO:0016787">
    <property type="term" value="F:hydrolase activity"/>
    <property type="evidence" value="ECO:0007669"/>
    <property type="project" value="UniProtKB-KW"/>
</dbReference>
<comment type="caution">
    <text evidence="2">The sequence shown here is derived from an EMBL/GenBank/DDBJ whole genome shotgun (WGS) entry which is preliminary data.</text>
</comment>
<dbReference type="Gene3D" id="3.60.15.10">
    <property type="entry name" value="Ribonuclease Z/Hydroxyacylglutathione hydrolase-like"/>
    <property type="match status" value="1"/>
</dbReference>
<dbReference type="InterPro" id="IPR050855">
    <property type="entry name" value="NDM-1-like"/>
</dbReference>
<reference evidence="2 3" key="1">
    <citation type="submission" date="2018-06" db="EMBL/GenBank/DDBJ databases">
        <title>The draft genome sequences of strains SCU63 and S1.</title>
        <authorList>
            <person name="Gan L."/>
        </authorList>
    </citation>
    <scope>NUCLEOTIDE SEQUENCE [LARGE SCALE GENOMIC DNA]</scope>
    <source>
        <strain evidence="2 3">SCU63</strain>
    </source>
</reference>
<dbReference type="RefSeq" id="WP_112221736.1">
    <property type="nucleotide sequence ID" value="NZ_CP196859.1"/>
</dbReference>
<protein>
    <submittedName>
        <fullName evidence="2">Hydrolase glyoxylase</fullName>
    </submittedName>
</protein>
<sequence>MLNKISDKTYYLSDQEDKGRPALGLVSGDHSSLIIDAGNSPRHAEEFLQEIEKLNLPRVEYAVITHAHWDHFMGMNEFDATIIVNHQTNDLLQRWLNFSYDDLSLQKRVSDKQMSPQCMEILQEDMPDRDNFKLRTPDLIFDKSLVIDLGNKKCVIETVESTHTTDSTIVYIPDEKVLFLGDCAYGTTTNGLFYFKQSLLMPMIRDIQKFDAEWFVLGHESICDLEEMDLYWKELIAASAAVKSASLQKAEESFKAQNKREPNENELFFIKAFVNDRIIKSQS</sequence>
<dbReference type="PANTHER" id="PTHR42951">
    <property type="entry name" value="METALLO-BETA-LACTAMASE DOMAIN-CONTAINING"/>
    <property type="match status" value="1"/>
</dbReference>
<dbReference type="SUPFAM" id="SSF56281">
    <property type="entry name" value="Metallo-hydrolase/oxidoreductase"/>
    <property type="match status" value="1"/>
</dbReference>
<keyword evidence="3" id="KW-1185">Reference proteome</keyword>
<gene>
    <name evidence="2" type="ORF">DP120_03175</name>
</gene>
<keyword evidence="2" id="KW-0378">Hydrolase</keyword>
<dbReference type="Proteomes" id="UP000251002">
    <property type="component" value="Unassembled WGS sequence"/>
</dbReference>
<evidence type="ECO:0000313" key="2">
    <source>
        <dbReference type="EMBL" id="RAZ81299.1"/>
    </source>
</evidence>